<feature type="compositionally biased region" description="Low complexity" evidence="2">
    <location>
        <begin position="162"/>
        <end position="176"/>
    </location>
</feature>
<dbReference type="Gene3D" id="3.90.180.10">
    <property type="entry name" value="Medium-chain alcohol dehydrogenases, catalytic domain"/>
    <property type="match status" value="1"/>
</dbReference>
<feature type="region of interest" description="Disordered" evidence="2">
    <location>
        <begin position="141"/>
        <end position="190"/>
    </location>
</feature>
<dbReference type="Pfam" id="PF13602">
    <property type="entry name" value="ADH_zinc_N_2"/>
    <property type="match status" value="1"/>
</dbReference>
<dbReference type="CDD" id="cd05289">
    <property type="entry name" value="MDR_like_2"/>
    <property type="match status" value="1"/>
</dbReference>
<evidence type="ECO:0000259" key="3">
    <source>
        <dbReference type="SMART" id="SM00829"/>
    </source>
</evidence>
<dbReference type="Proteomes" id="UP000239899">
    <property type="component" value="Unassembled WGS sequence"/>
</dbReference>
<evidence type="ECO:0000313" key="4">
    <source>
        <dbReference type="EMBL" id="PRW56865.1"/>
    </source>
</evidence>
<dbReference type="AlphaFoldDB" id="A0A2P6TS22"/>
<dbReference type="InterPro" id="IPR050700">
    <property type="entry name" value="YIM1/Zinc_Alcohol_DH_Fams"/>
</dbReference>
<dbReference type="SUPFAM" id="SSF51735">
    <property type="entry name" value="NAD(P)-binding Rossmann-fold domains"/>
    <property type="match status" value="1"/>
</dbReference>
<feature type="region of interest" description="Disordered" evidence="2">
    <location>
        <begin position="58"/>
        <end position="108"/>
    </location>
</feature>
<dbReference type="PANTHER" id="PTHR11695">
    <property type="entry name" value="ALCOHOL DEHYDROGENASE RELATED"/>
    <property type="match status" value="1"/>
</dbReference>
<dbReference type="InterPro" id="IPR036291">
    <property type="entry name" value="NAD(P)-bd_dom_sf"/>
</dbReference>
<dbReference type="STRING" id="3076.A0A2P6TS22"/>
<dbReference type="InterPro" id="IPR020843">
    <property type="entry name" value="ER"/>
</dbReference>
<dbReference type="SUPFAM" id="SSF50129">
    <property type="entry name" value="GroES-like"/>
    <property type="match status" value="1"/>
</dbReference>
<dbReference type="Pfam" id="PF08240">
    <property type="entry name" value="ADH_N"/>
    <property type="match status" value="1"/>
</dbReference>
<dbReference type="PROSITE" id="PS01162">
    <property type="entry name" value="QOR_ZETA_CRYSTAL"/>
    <property type="match status" value="1"/>
</dbReference>
<proteinExistence type="predicted"/>
<name>A0A2P6TS22_CHLSO</name>
<evidence type="ECO:0000256" key="2">
    <source>
        <dbReference type="SAM" id="MobiDB-lite"/>
    </source>
</evidence>
<reference evidence="4 5" key="1">
    <citation type="journal article" date="2018" name="Plant J.">
        <title>Genome sequences of Chlorella sorokiniana UTEX 1602 and Micractinium conductrix SAG 241.80: implications to maltose excretion by a green alga.</title>
        <authorList>
            <person name="Arriola M.B."/>
            <person name="Velmurugan N."/>
            <person name="Zhang Y."/>
            <person name="Plunkett M.H."/>
            <person name="Hondzo H."/>
            <person name="Barney B.M."/>
        </authorList>
    </citation>
    <scope>NUCLEOTIDE SEQUENCE [LARGE SCALE GENOMIC DNA]</scope>
    <source>
        <strain evidence="5">UTEX 1602</strain>
    </source>
</reference>
<dbReference type="OrthoDB" id="48317at2759"/>
<dbReference type="Gene3D" id="3.40.50.720">
    <property type="entry name" value="NAD(P)-binding Rossmann-like Domain"/>
    <property type="match status" value="1"/>
</dbReference>
<dbReference type="PANTHER" id="PTHR11695:SF294">
    <property type="entry name" value="RETICULON-4-INTERACTING PROTEIN 1, MITOCHONDRIAL"/>
    <property type="match status" value="1"/>
</dbReference>
<dbReference type="InterPro" id="IPR002364">
    <property type="entry name" value="Quin_OxRdtase/zeta-crystal_CS"/>
</dbReference>
<feature type="domain" description="Enoyl reductase (ER)" evidence="3">
    <location>
        <begin position="222"/>
        <end position="526"/>
    </location>
</feature>
<dbReference type="GO" id="GO:0008270">
    <property type="term" value="F:zinc ion binding"/>
    <property type="evidence" value="ECO:0007669"/>
    <property type="project" value="InterPro"/>
</dbReference>
<keyword evidence="1" id="KW-0560">Oxidoreductase</keyword>
<dbReference type="InterPro" id="IPR013154">
    <property type="entry name" value="ADH-like_N"/>
</dbReference>
<dbReference type="GO" id="GO:0016491">
    <property type="term" value="F:oxidoreductase activity"/>
    <property type="evidence" value="ECO:0007669"/>
    <property type="project" value="UniProtKB-KW"/>
</dbReference>
<dbReference type="InterPro" id="IPR011032">
    <property type="entry name" value="GroES-like_sf"/>
</dbReference>
<feature type="compositionally biased region" description="Basic residues" evidence="2">
    <location>
        <begin position="177"/>
        <end position="188"/>
    </location>
</feature>
<dbReference type="EMBL" id="LHPG02000008">
    <property type="protein sequence ID" value="PRW56865.1"/>
    <property type="molecule type" value="Genomic_DNA"/>
</dbReference>
<evidence type="ECO:0000256" key="1">
    <source>
        <dbReference type="ARBA" id="ARBA00023002"/>
    </source>
</evidence>
<feature type="compositionally biased region" description="Low complexity" evidence="2">
    <location>
        <begin position="65"/>
        <end position="75"/>
    </location>
</feature>
<organism evidence="4 5">
    <name type="scientific">Chlorella sorokiniana</name>
    <name type="common">Freshwater green alga</name>
    <dbReference type="NCBI Taxonomy" id="3076"/>
    <lineage>
        <taxon>Eukaryota</taxon>
        <taxon>Viridiplantae</taxon>
        <taxon>Chlorophyta</taxon>
        <taxon>core chlorophytes</taxon>
        <taxon>Trebouxiophyceae</taxon>
        <taxon>Chlorellales</taxon>
        <taxon>Chlorellaceae</taxon>
        <taxon>Chlorella clade</taxon>
        <taxon>Chlorella</taxon>
    </lineage>
</organism>
<gene>
    <name evidence="4" type="ORF">C2E21_4714</name>
</gene>
<protein>
    <submittedName>
        <fullName evidence="4">NADPH:quinone reductase</fullName>
    </submittedName>
</protein>
<evidence type="ECO:0000313" key="5">
    <source>
        <dbReference type="Proteomes" id="UP000239899"/>
    </source>
</evidence>
<sequence>MASAAAEEVPVPPQYKHQPLYDFRHFPSETRGYKVGVTKYGKQGTKRKLEEYAEQVEREREQMEQGEAVPVAVAEPAKRVKHNTVGVGKSSGRGDWKQPGERAGSLRNPKLSTSWEKKMKAKAEEVAFKEAKRAAVAARKEAAAEERRRREEAKARKEAKRAAAAVTTRVSAATAKRMMKNKKQRKLLKTGDAGSPAAVLGTCSANEKGAAMARRIQYAKHGDSSVLQLVTDQPVPARKAGQVLIDNRATSVNPVDYKLREGLGWLADPKLPAVPGGDVSGVVLEADAGSAFKPGDRVFGLTYRAVGGYSSRVLLPDAALARIPEGKSFEDAAAFPLAALTAWQALELARLQPGQRVLVHAGAGGVGSFAVQLAKARGLWVATTCSARNADFVKGLGADETVDYTTQDFVEVYKDKPFDAVLDTIVGNGYEQRSLSVLKRSGTYVHHMPSLSLTQIAKGFLKGALGLGPRYRVVLVSPNGAQLAQISKLWEEGKVKPIIADVLPLEKAAEAQDRTKEGHNRGKIVLKIAE</sequence>
<comment type="caution">
    <text evidence="4">The sequence shown here is derived from an EMBL/GenBank/DDBJ whole genome shotgun (WGS) entry which is preliminary data.</text>
</comment>
<feature type="compositionally biased region" description="Basic and acidic residues" evidence="2">
    <location>
        <begin position="141"/>
        <end position="156"/>
    </location>
</feature>
<dbReference type="SMART" id="SM00829">
    <property type="entry name" value="PKS_ER"/>
    <property type="match status" value="1"/>
</dbReference>
<keyword evidence="5" id="KW-1185">Reference proteome</keyword>
<accession>A0A2P6TS22</accession>